<keyword evidence="6" id="KW-0808">Transferase</keyword>
<dbReference type="InterPro" id="IPR033463">
    <property type="entry name" value="sCache_3"/>
</dbReference>
<evidence type="ECO:0000256" key="1">
    <source>
        <dbReference type="ARBA" id="ARBA00000085"/>
    </source>
</evidence>
<dbReference type="InterPro" id="IPR029151">
    <property type="entry name" value="Sensor-like_sf"/>
</dbReference>
<evidence type="ECO:0000259" key="15">
    <source>
        <dbReference type="PROSITE" id="PS50109"/>
    </source>
</evidence>
<dbReference type="SUPFAM" id="SSF55874">
    <property type="entry name" value="ATPase domain of HSP90 chaperone/DNA topoisomerase II/histidine kinase"/>
    <property type="match status" value="1"/>
</dbReference>
<evidence type="ECO:0000259" key="16">
    <source>
        <dbReference type="PROSITE" id="PS50112"/>
    </source>
</evidence>
<dbReference type="PROSITE" id="PS50112">
    <property type="entry name" value="PAS"/>
    <property type="match status" value="1"/>
</dbReference>
<protein>
    <recommendedName>
        <fullName evidence="3">histidine kinase</fullName>
        <ecNumber evidence="3">2.7.13.3</ecNumber>
    </recommendedName>
</protein>
<dbReference type="InterPro" id="IPR013767">
    <property type="entry name" value="PAS_fold"/>
</dbReference>
<keyword evidence="13 14" id="KW-0472">Membrane</keyword>
<dbReference type="SUPFAM" id="SSF103190">
    <property type="entry name" value="Sensory domain-like"/>
    <property type="match status" value="1"/>
</dbReference>
<sequence length="519" mass="58014">MLVILGFYTNAKHSDTVSEQIGIRALSVAQSVAEIPEVQEAFSSSSPSEVIQPIAEAIRTQTDSEFIVVGNRDGERYSHPNEDRIGQTMVGDDNDRALYSGESYVSEATGSLGPSIRGKAPIITAEGEIIGVVSVGFLLDDVEMTIGNYVTETWYWIFLFMLIGIIGATLISLHVKRSILGLEPEEIGRLFQERESVFQSIHEAMIAVDRRGIVTMCNNQAGKLLQVESDKVVGKYIEDVIPHTQLAEVLETGERQFNKELWVNEERFIVNRVPIYYENKLMGAVSTFRNRTEVEKLAEELSNVKQYSEALRVQTHEFSNKLNTISGFLQLNQTKKAVEYINKESKEQQEWIHFFIRNVSDSYVSAVLLGKLNRAHELGIKTEIHPHSELVTQLTEKQRDGLVTVIGNLFENAFDAVLEGENDPVIHVFFTDMGHDILFEIEDSGPGIAKKHIEKVFQKGFTTKEGTHRGIGLSLVQQILEEAGGELSLETSELGGACFIFTVPKELKAEGGQYEQLIN</sequence>
<keyword evidence="18" id="KW-1185">Reference proteome</keyword>
<dbReference type="CDD" id="cd16915">
    <property type="entry name" value="HATPase_DpiB-CitA-like"/>
    <property type="match status" value="1"/>
</dbReference>
<dbReference type="InterPro" id="IPR004358">
    <property type="entry name" value="Sig_transdc_His_kin-like_C"/>
</dbReference>
<dbReference type="Pfam" id="PF14689">
    <property type="entry name" value="SPOB_a"/>
    <property type="match status" value="1"/>
</dbReference>
<evidence type="ECO:0000256" key="4">
    <source>
        <dbReference type="ARBA" id="ARBA00022475"/>
    </source>
</evidence>
<dbReference type="PANTHER" id="PTHR43547">
    <property type="entry name" value="TWO-COMPONENT HISTIDINE KINASE"/>
    <property type="match status" value="1"/>
</dbReference>
<dbReference type="CDD" id="cd00130">
    <property type="entry name" value="PAS"/>
    <property type="match status" value="1"/>
</dbReference>
<keyword evidence="8" id="KW-0547">Nucleotide-binding</keyword>
<keyword evidence="7 14" id="KW-0812">Transmembrane</keyword>
<name>A0ABW0YMJ2_9BACI</name>
<dbReference type="Gene3D" id="3.30.565.10">
    <property type="entry name" value="Histidine kinase-like ATPase, C-terminal domain"/>
    <property type="match status" value="1"/>
</dbReference>
<evidence type="ECO:0000256" key="6">
    <source>
        <dbReference type="ARBA" id="ARBA00022679"/>
    </source>
</evidence>
<feature type="transmembrane region" description="Helical" evidence="14">
    <location>
        <begin position="154"/>
        <end position="173"/>
    </location>
</feature>
<dbReference type="Gene3D" id="3.30.450.20">
    <property type="entry name" value="PAS domain"/>
    <property type="match status" value="2"/>
</dbReference>
<evidence type="ECO:0000256" key="14">
    <source>
        <dbReference type="SAM" id="Phobius"/>
    </source>
</evidence>
<dbReference type="Pfam" id="PF00989">
    <property type="entry name" value="PAS"/>
    <property type="match status" value="1"/>
</dbReference>
<dbReference type="Pfam" id="PF02518">
    <property type="entry name" value="HATPase_c"/>
    <property type="match status" value="1"/>
</dbReference>
<evidence type="ECO:0000256" key="11">
    <source>
        <dbReference type="ARBA" id="ARBA00022989"/>
    </source>
</evidence>
<evidence type="ECO:0000313" key="18">
    <source>
        <dbReference type="Proteomes" id="UP001596142"/>
    </source>
</evidence>
<dbReference type="InterPro" id="IPR003594">
    <property type="entry name" value="HATPase_dom"/>
</dbReference>
<dbReference type="SUPFAM" id="SSF55890">
    <property type="entry name" value="Sporulation response regulatory protein Spo0B"/>
    <property type="match status" value="1"/>
</dbReference>
<dbReference type="InterPro" id="IPR000014">
    <property type="entry name" value="PAS"/>
</dbReference>
<feature type="domain" description="Histidine kinase" evidence="15">
    <location>
        <begin position="313"/>
        <end position="507"/>
    </location>
</feature>
<accession>A0ABW0YMJ2</accession>
<evidence type="ECO:0000256" key="5">
    <source>
        <dbReference type="ARBA" id="ARBA00022553"/>
    </source>
</evidence>
<dbReference type="InterPro" id="IPR036890">
    <property type="entry name" value="HATPase_C_sf"/>
</dbReference>
<dbReference type="EMBL" id="JBHSOZ010000003">
    <property type="protein sequence ID" value="MFC5711688.1"/>
    <property type="molecule type" value="Genomic_DNA"/>
</dbReference>
<dbReference type="GO" id="GO:0005524">
    <property type="term" value="F:ATP binding"/>
    <property type="evidence" value="ECO:0007669"/>
    <property type="project" value="UniProtKB-KW"/>
</dbReference>
<comment type="caution">
    <text evidence="17">The sequence shown here is derived from an EMBL/GenBank/DDBJ whole genome shotgun (WGS) entry which is preliminary data.</text>
</comment>
<dbReference type="InterPro" id="IPR016120">
    <property type="entry name" value="Sig_transdc_His_kin_SpoOB"/>
</dbReference>
<dbReference type="RefSeq" id="WP_385943774.1">
    <property type="nucleotide sequence ID" value="NZ_JBHSPG010000023.1"/>
</dbReference>
<dbReference type="PROSITE" id="PS50109">
    <property type="entry name" value="HIS_KIN"/>
    <property type="match status" value="1"/>
</dbReference>
<keyword evidence="12" id="KW-0902">Two-component regulatory system</keyword>
<keyword evidence="11 14" id="KW-1133">Transmembrane helix</keyword>
<evidence type="ECO:0000256" key="10">
    <source>
        <dbReference type="ARBA" id="ARBA00022840"/>
    </source>
</evidence>
<dbReference type="Proteomes" id="UP001596142">
    <property type="component" value="Unassembled WGS sequence"/>
</dbReference>
<dbReference type="NCBIfam" id="TIGR00229">
    <property type="entry name" value="sensory_box"/>
    <property type="match status" value="1"/>
</dbReference>
<gene>
    <name evidence="17" type="ORF">ACFPU1_02725</name>
</gene>
<evidence type="ECO:0000313" key="17">
    <source>
        <dbReference type="EMBL" id="MFC5711688.1"/>
    </source>
</evidence>
<dbReference type="PANTHER" id="PTHR43547:SF10">
    <property type="entry name" value="SENSOR HISTIDINE KINASE DCUS"/>
    <property type="match status" value="1"/>
</dbReference>
<feature type="domain" description="PAS" evidence="16">
    <location>
        <begin position="190"/>
        <end position="260"/>
    </location>
</feature>
<dbReference type="EC" id="2.7.13.3" evidence="3"/>
<keyword evidence="10 17" id="KW-0067">ATP-binding</keyword>
<dbReference type="PRINTS" id="PR00344">
    <property type="entry name" value="BCTRLSENSOR"/>
</dbReference>
<reference evidence="18" key="1">
    <citation type="journal article" date="2019" name="Int. J. Syst. Evol. Microbiol.">
        <title>The Global Catalogue of Microorganisms (GCM) 10K type strain sequencing project: providing services to taxonomists for standard genome sequencing and annotation.</title>
        <authorList>
            <consortium name="The Broad Institute Genomics Platform"/>
            <consortium name="The Broad Institute Genome Sequencing Center for Infectious Disease"/>
            <person name="Wu L."/>
            <person name="Ma J."/>
        </authorList>
    </citation>
    <scope>NUCLEOTIDE SEQUENCE [LARGE SCALE GENOMIC DNA]</scope>
    <source>
        <strain evidence="18">CECT 7184</strain>
    </source>
</reference>
<dbReference type="Gene3D" id="1.10.287.130">
    <property type="match status" value="1"/>
</dbReference>
<proteinExistence type="predicted"/>
<keyword evidence="9" id="KW-0418">Kinase</keyword>
<dbReference type="InterPro" id="IPR039506">
    <property type="entry name" value="SPOB_a"/>
</dbReference>
<evidence type="ECO:0000256" key="2">
    <source>
        <dbReference type="ARBA" id="ARBA00004651"/>
    </source>
</evidence>
<comment type="subcellular location">
    <subcellularLocation>
        <location evidence="2">Cell membrane</location>
        <topology evidence="2">Multi-pass membrane protein</topology>
    </subcellularLocation>
</comment>
<dbReference type="SUPFAM" id="SSF55785">
    <property type="entry name" value="PYP-like sensor domain (PAS domain)"/>
    <property type="match status" value="1"/>
</dbReference>
<keyword evidence="5" id="KW-0597">Phosphoprotein</keyword>
<dbReference type="SMART" id="SM00387">
    <property type="entry name" value="HATPase_c"/>
    <property type="match status" value="1"/>
</dbReference>
<evidence type="ECO:0000256" key="7">
    <source>
        <dbReference type="ARBA" id="ARBA00022692"/>
    </source>
</evidence>
<keyword evidence="4" id="KW-1003">Cell membrane</keyword>
<dbReference type="InterPro" id="IPR005467">
    <property type="entry name" value="His_kinase_dom"/>
</dbReference>
<dbReference type="SMART" id="SM00091">
    <property type="entry name" value="PAS"/>
    <property type="match status" value="1"/>
</dbReference>
<evidence type="ECO:0000256" key="3">
    <source>
        <dbReference type="ARBA" id="ARBA00012438"/>
    </source>
</evidence>
<evidence type="ECO:0000256" key="8">
    <source>
        <dbReference type="ARBA" id="ARBA00022741"/>
    </source>
</evidence>
<dbReference type="CDD" id="cd18773">
    <property type="entry name" value="PDC1_HK_sensor"/>
    <property type="match status" value="1"/>
</dbReference>
<dbReference type="InterPro" id="IPR035965">
    <property type="entry name" value="PAS-like_dom_sf"/>
</dbReference>
<evidence type="ECO:0000256" key="13">
    <source>
        <dbReference type="ARBA" id="ARBA00023136"/>
    </source>
</evidence>
<evidence type="ECO:0000256" key="9">
    <source>
        <dbReference type="ARBA" id="ARBA00022777"/>
    </source>
</evidence>
<dbReference type="Pfam" id="PF17203">
    <property type="entry name" value="sCache_3_2"/>
    <property type="match status" value="1"/>
</dbReference>
<organism evidence="17 18">
    <name type="scientific">Thalassorhabdus alkalitolerans</name>
    <dbReference type="NCBI Taxonomy" id="2282697"/>
    <lineage>
        <taxon>Bacteria</taxon>
        <taxon>Bacillati</taxon>
        <taxon>Bacillota</taxon>
        <taxon>Bacilli</taxon>
        <taxon>Bacillales</taxon>
        <taxon>Bacillaceae</taxon>
        <taxon>Thalassorhabdus</taxon>
    </lineage>
</organism>
<comment type="catalytic activity">
    <reaction evidence="1">
        <text>ATP + protein L-histidine = ADP + protein N-phospho-L-histidine.</text>
        <dbReference type="EC" id="2.7.13.3"/>
    </reaction>
</comment>
<evidence type="ECO:0000256" key="12">
    <source>
        <dbReference type="ARBA" id="ARBA00023012"/>
    </source>
</evidence>